<proteinExistence type="inferred from homology"/>
<dbReference type="Proteomes" id="UP000316921">
    <property type="component" value="Chromosome"/>
</dbReference>
<evidence type="ECO:0000256" key="1">
    <source>
        <dbReference type="ARBA" id="ARBA00006484"/>
    </source>
</evidence>
<dbReference type="RefSeq" id="WP_145069873.1">
    <property type="nucleotide sequence ID" value="NZ_CP036287.1"/>
</dbReference>
<keyword evidence="4" id="KW-1185">Reference proteome</keyword>
<keyword evidence="2 3" id="KW-0560">Oxidoreductase</keyword>
<organism evidence="3 4">
    <name type="scientific">Engelhardtia mirabilis</name>
    <dbReference type="NCBI Taxonomy" id="2528011"/>
    <lineage>
        <taxon>Bacteria</taxon>
        <taxon>Pseudomonadati</taxon>
        <taxon>Planctomycetota</taxon>
        <taxon>Planctomycetia</taxon>
        <taxon>Planctomycetia incertae sedis</taxon>
        <taxon>Engelhardtia</taxon>
    </lineage>
</organism>
<dbReference type="PANTHER" id="PTHR43639:SF1">
    <property type="entry name" value="SHORT-CHAIN DEHYDROGENASE_REDUCTASE FAMILY PROTEIN"/>
    <property type="match status" value="1"/>
</dbReference>
<dbReference type="InterPro" id="IPR036291">
    <property type="entry name" value="NAD(P)-bd_dom_sf"/>
</dbReference>
<dbReference type="PANTHER" id="PTHR43639">
    <property type="entry name" value="OXIDOREDUCTASE, SHORT-CHAIN DEHYDROGENASE/REDUCTASE FAMILY (AFU_ORTHOLOGUE AFUA_5G02870)"/>
    <property type="match status" value="1"/>
</dbReference>
<sequence length="249" mass="26591">MEEQSRVGAGRRALVTGAGVRVGREIALELARAGADVAIHVNRSHGPGEETAEAVRALGRRAIVVAADQRDVAAVRAACDEAESELGPIDWLVNSAATWPHVAIENLEQEDFDAALEVNLRGPFFWAQTLGTRMRARGGGAIVSIADVSFDRPWPDSLPYCMAKAGVVSMTYGLAKALAPRVRVNAVGPGPVLFPQDYPQERADDDRAATLRGREGSPLDVARAVRFLLEAENVTGVLLPVDGGYRFGI</sequence>
<dbReference type="AlphaFoldDB" id="A0A518BRX6"/>
<comment type="similarity">
    <text evidence="1">Belongs to the short-chain dehydrogenases/reductases (SDR) family.</text>
</comment>
<dbReference type="KEGG" id="pbap:Pla133_48370"/>
<evidence type="ECO:0000313" key="3">
    <source>
        <dbReference type="EMBL" id="QDU69716.1"/>
    </source>
</evidence>
<dbReference type="GO" id="GO:0004316">
    <property type="term" value="F:3-oxoacyl-[acyl-carrier-protein] reductase (NADPH) activity"/>
    <property type="evidence" value="ECO:0007669"/>
    <property type="project" value="UniProtKB-EC"/>
</dbReference>
<evidence type="ECO:0000313" key="4">
    <source>
        <dbReference type="Proteomes" id="UP000316921"/>
    </source>
</evidence>
<name>A0A518BRX6_9BACT</name>
<dbReference type="SUPFAM" id="SSF51735">
    <property type="entry name" value="NAD(P)-binding Rossmann-fold domains"/>
    <property type="match status" value="1"/>
</dbReference>
<reference evidence="3 4" key="1">
    <citation type="submission" date="2019-02" db="EMBL/GenBank/DDBJ databases">
        <title>Deep-cultivation of Planctomycetes and their phenomic and genomic characterization uncovers novel biology.</title>
        <authorList>
            <person name="Wiegand S."/>
            <person name="Jogler M."/>
            <person name="Boedeker C."/>
            <person name="Pinto D."/>
            <person name="Vollmers J."/>
            <person name="Rivas-Marin E."/>
            <person name="Kohn T."/>
            <person name="Peeters S.H."/>
            <person name="Heuer A."/>
            <person name="Rast P."/>
            <person name="Oberbeckmann S."/>
            <person name="Bunk B."/>
            <person name="Jeske O."/>
            <person name="Meyerdierks A."/>
            <person name="Storesund J.E."/>
            <person name="Kallscheuer N."/>
            <person name="Luecker S."/>
            <person name="Lage O.M."/>
            <person name="Pohl T."/>
            <person name="Merkel B.J."/>
            <person name="Hornburger P."/>
            <person name="Mueller R.-W."/>
            <person name="Bruemmer F."/>
            <person name="Labrenz M."/>
            <person name="Spormann A.M."/>
            <person name="Op den Camp H."/>
            <person name="Overmann J."/>
            <person name="Amann R."/>
            <person name="Jetten M.S.M."/>
            <person name="Mascher T."/>
            <person name="Medema M.H."/>
            <person name="Devos D.P."/>
            <person name="Kaster A.-K."/>
            <person name="Ovreas L."/>
            <person name="Rohde M."/>
            <person name="Galperin M.Y."/>
            <person name="Jogler C."/>
        </authorList>
    </citation>
    <scope>NUCLEOTIDE SEQUENCE [LARGE SCALE GENOMIC DNA]</scope>
    <source>
        <strain evidence="3 4">Pla133</strain>
    </source>
</reference>
<dbReference type="PRINTS" id="PR00080">
    <property type="entry name" value="SDRFAMILY"/>
</dbReference>
<evidence type="ECO:0000256" key="2">
    <source>
        <dbReference type="ARBA" id="ARBA00023002"/>
    </source>
</evidence>
<dbReference type="EMBL" id="CP036287">
    <property type="protein sequence ID" value="QDU69716.1"/>
    <property type="molecule type" value="Genomic_DNA"/>
</dbReference>
<dbReference type="InterPro" id="IPR020904">
    <property type="entry name" value="Sc_DH/Rdtase_CS"/>
</dbReference>
<accession>A0A518BRX6</accession>
<dbReference type="EC" id="1.1.1.100" evidence="3"/>
<dbReference type="Gene3D" id="3.40.50.720">
    <property type="entry name" value="NAD(P)-binding Rossmann-like Domain"/>
    <property type="match status" value="1"/>
</dbReference>
<protein>
    <submittedName>
        <fullName evidence="3">3-oxoacyl-[acyl-carrier-protein] reductase FabG</fullName>
        <ecNumber evidence="3">1.1.1.100</ecNumber>
    </submittedName>
</protein>
<dbReference type="PROSITE" id="PS00061">
    <property type="entry name" value="ADH_SHORT"/>
    <property type="match status" value="1"/>
</dbReference>
<gene>
    <name evidence="3" type="primary">fabG_6</name>
    <name evidence="3" type="ORF">Pla133_48370</name>
</gene>
<dbReference type="InterPro" id="IPR002347">
    <property type="entry name" value="SDR_fam"/>
</dbReference>
<dbReference type="Pfam" id="PF13561">
    <property type="entry name" value="adh_short_C2"/>
    <property type="match status" value="1"/>
</dbReference>
<dbReference type="PRINTS" id="PR00081">
    <property type="entry name" value="GDHRDH"/>
</dbReference>